<gene>
    <name evidence="4" type="ORF">Egran_05461</name>
</gene>
<comment type="caution">
    <text evidence="4">The sequence shown here is derived from an EMBL/GenBank/DDBJ whole genome shotgun (WGS) entry which is preliminary data.</text>
</comment>
<feature type="signal peptide" evidence="3">
    <location>
        <begin position="1"/>
        <end position="19"/>
    </location>
</feature>
<keyword evidence="3" id="KW-0732">Signal</keyword>
<keyword evidence="2" id="KW-1133">Transmembrane helix</keyword>
<dbReference type="Proteomes" id="UP000243515">
    <property type="component" value="Unassembled WGS sequence"/>
</dbReference>
<dbReference type="AlphaFoldDB" id="A0A232LRL6"/>
<name>A0A232LRL6_9EURO</name>
<feature type="region of interest" description="Disordered" evidence="1">
    <location>
        <begin position="93"/>
        <end position="142"/>
    </location>
</feature>
<dbReference type="EMBL" id="NPHW01005424">
    <property type="protein sequence ID" value="OXV06772.1"/>
    <property type="molecule type" value="Genomic_DNA"/>
</dbReference>
<keyword evidence="5" id="KW-1185">Reference proteome</keyword>
<dbReference type="OrthoDB" id="5419608at2759"/>
<evidence type="ECO:0000256" key="2">
    <source>
        <dbReference type="SAM" id="Phobius"/>
    </source>
</evidence>
<protein>
    <submittedName>
        <fullName evidence="4">Uncharacterized protein</fullName>
    </submittedName>
</protein>
<keyword evidence="2" id="KW-0812">Transmembrane</keyword>
<sequence>MQFKTLALVFLSAASLAFAAPEQEKRQLNNIPSSLQAEIFSAIPASVISEYLINPAAVTSDFASGPPAWFSKLPGALQTDLLSAVGVLPTATAGGSASGNSAITSGASSMPSNTSGSSQVSSGGSSASSASGSGATAAGSSTSHAGAPAATAGIAMGVAGAAGILGLALIL</sequence>
<organism evidence="4 5">
    <name type="scientific">Elaphomyces granulatus</name>
    <dbReference type="NCBI Taxonomy" id="519963"/>
    <lineage>
        <taxon>Eukaryota</taxon>
        <taxon>Fungi</taxon>
        <taxon>Dikarya</taxon>
        <taxon>Ascomycota</taxon>
        <taxon>Pezizomycotina</taxon>
        <taxon>Eurotiomycetes</taxon>
        <taxon>Eurotiomycetidae</taxon>
        <taxon>Eurotiales</taxon>
        <taxon>Elaphomycetaceae</taxon>
        <taxon>Elaphomyces</taxon>
    </lineage>
</organism>
<accession>A0A232LRL6</accession>
<reference evidence="4 5" key="1">
    <citation type="journal article" date="2015" name="Environ. Microbiol.">
        <title>Metagenome sequence of Elaphomyces granulatus from sporocarp tissue reveals Ascomycota ectomycorrhizal fingerprints of genome expansion and a Proteobacteria-rich microbiome.</title>
        <authorList>
            <person name="Quandt C.A."/>
            <person name="Kohler A."/>
            <person name="Hesse C.N."/>
            <person name="Sharpton T.J."/>
            <person name="Martin F."/>
            <person name="Spatafora J.W."/>
        </authorList>
    </citation>
    <scope>NUCLEOTIDE SEQUENCE [LARGE SCALE GENOMIC DNA]</scope>
    <source>
        <strain evidence="4 5">OSC145934</strain>
    </source>
</reference>
<feature type="chain" id="PRO_5012059440" evidence="3">
    <location>
        <begin position="20"/>
        <end position="171"/>
    </location>
</feature>
<proteinExistence type="predicted"/>
<evidence type="ECO:0000313" key="4">
    <source>
        <dbReference type="EMBL" id="OXV06772.1"/>
    </source>
</evidence>
<evidence type="ECO:0000256" key="1">
    <source>
        <dbReference type="SAM" id="MobiDB-lite"/>
    </source>
</evidence>
<feature type="transmembrane region" description="Helical" evidence="2">
    <location>
        <begin position="149"/>
        <end position="170"/>
    </location>
</feature>
<evidence type="ECO:0000256" key="3">
    <source>
        <dbReference type="SAM" id="SignalP"/>
    </source>
</evidence>
<keyword evidence="2" id="KW-0472">Membrane</keyword>
<evidence type="ECO:0000313" key="5">
    <source>
        <dbReference type="Proteomes" id="UP000243515"/>
    </source>
</evidence>